<dbReference type="GO" id="GO:0016740">
    <property type="term" value="F:transferase activity"/>
    <property type="evidence" value="ECO:0007669"/>
    <property type="project" value="UniProtKB-KW"/>
</dbReference>
<dbReference type="EMBL" id="FNOM01000010">
    <property type="protein sequence ID" value="SDX55858.1"/>
    <property type="molecule type" value="Genomic_DNA"/>
</dbReference>
<evidence type="ECO:0000313" key="1">
    <source>
        <dbReference type="EMBL" id="SDX55858.1"/>
    </source>
</evidence>
<accession>A0A1H3CPN3</accession>
<dbReference type="InterPro" id="IPR018831">
    <property type="entry name" value="Uncharacterised_NKWYS"/>
</dbReference>
<name>A0A1H3CPN3_9RHOB</name>
<proteinExistence type="predicted"/>
<gene>
    <name evidence="1" type="ORF">SAMN04488238_1105</name>
</gene>
<reference evidence="1 2" key="1">
    <citation type="submission" date="2016-10" db="EMBL/GenBank/DDBJ databases">
        <authorList>
            <person name="de Groot N.N."/>
        </authorList>
    </citation>
    <scope>NUCLEOTIDE SEQUENCE [LARGE SCALE GENOMIC DNA]</scope>
    <source>
        <strain evidence="1 2">CGMCC 1.8894</strain>
    </source>
</reference>
<keyword evidence="2" id="KW-1185">Reference proteome</keyword>
<evidence type="ECO:0000313" key="2">
    <source>
        <dbReference type="Proteomes" id="UP000198539"/>
    </source>
</evidence>
<protein>
    <submittedName>
        <fullName evidence="1">Sulfotransferase family protein</fullName>
    </submittedName>
</protein>
<keyword evidence="1" id="KW-0808">Transferase</keyword>
<dbReference type="SUPFAM" id="SSF52540">
    <property type="entry name" value="P-loop containing nucleoside triphosphate hydrolases"/>
    <property type="match status" value="1"/>
</dbReference>
<organism evidence="1 2">
    <name type="scientific">Roseicitreum antarcticum</name>
    <dbReference type="NCBI Taxonomy" id="564137"/>
    <lineage>
        <taxon>Bacteria</taxon>
        <taxon>Pseudomonadati</taxon>
        <taxon>Pseudomonadota</taxon>
        <taxon>Alphaproteobacteria</taxon>
        <taxon>Rhodobacterales</taxon>
        <taxon>Paracoccaceae</taxon>
        <taxon>Roseicitreum</taxon>
    </lineage>
</organism>
<dbReference type="InterPro" id="IPR027417">
    <property type="entry name" value="P-loop_NTPase"/>
</dbReference>
<dbReference type="AlphaFoldDB" id="A0A1H3CPN3"/>
<dbReference type="STRING" id="564137.SAMN04488238_1105"/>
<dbReference type="Proteomes" id="UP000198539">
    <property type="component" value="Unassembled WGS sequence"/>
</dbReference>
<sequence length="297" mass="34462">MKGIFSFSREKTTLIFKAPALYIMTLMPDVIFRRWMSRYDGVVLIYQMGKVASSTIYASLKQDPRLLVLHFHRMPGPNRESTNKRLGLTFRLRTLLHDLQGTTGYRLMRRFPEKTFLISLVRDPFSRNISGYFQNLWRHGADGNVTASEDHVQDVIRSIVTDYDHDVPLRWFEDEFRPATGIDVYDVPFDAFVKAGLSRDTKYPLLILRTDLADKTKLTLLRTFLNRPDLTLQQSNTGETKFYADLYRAVKSEFKYPAEYVDQALGSKLMQHFFTRDERRELGLKYGASESSPGDAE</sequence>
<dbReference type="Pfam" id="PF10364">
    <property type="entry name" value="NKWYS"/>
    <property type="match status" value="1"/>
</dbReference>